<dbReference type="AlphaFoldDB" id="A0AAN9U1G7"/>
<dbReference type="GO" id="GO:0007030">
    <property type="term" value="P:Golgi organization"/>
    <property type="evidence" value="ECO:0007669"/>
    <property type="project" value="TreeGrafter"/>
</dbReference>
<sequence length="740" mass="84600">MSSDISKAEKLAAARKKLKEFQSQQKNKDNVVTASQPMEYTIQTNINRSTPEFSQVQEPPSISAVFNVPNSEAPAIRTDGQLPSISNYFSDTNKNNFLFETVSKYNSIITKSTTPPDFNFSNSPSPHPVATTPTPTETVSFSPISVHHSSTHSLYSEPVEKLPDSKYDPAIEALKRDLAQAENKIRMQAEALDIITAERGDVQMKLQSALKEIETYRVNVSVLQNELHKSSEQQQQFNQLVQDLRSSNETTSRNSQTLEQNINDLRERNEELEQLLKLQVERNSNLQKQLDETQSHHDMLVLKFQQLGIETSQENNDYKVICEELNSMKRKYAELEEQSKTLAYEKEHTNNEYHQYVQNLQEELHQTKEEMLKLFNENQQLVEKISSQTEHISSLEKMLQKPPPPPPPTEESDNQLLTDLKNEIQNLKEEKEKEKQQYEAVMIQVSDYDEWKHKAISLEENLEALKNEMMNIGELQKEIESNKVAASQAISQNNKLKTELERLNNLINAMASIEDIHNAEKQTLQQHIEKIDEEKEMLRTNLEESKIQNTKLLESQNQSEADAAKKNDVAINTDAQEGSEVNGYGKTNIIAMQQLQEKFKSVLDKMADLTDEKQQLEHLVMQLQSETETIEEYVALYQKQKSILQQKARETDLQMKQVGIERQRLLNIIHSILTGNISDSNVIKELIQQNLSIELTNELNLQNGGPAVSNGFSLYDPSFNNDDSKHHPSCSCCSGKLITI</sequence>
<feature type="region of interest" description="Disordered" evidence="3">
    <location>
        <begin position="118"/>
        <end position="138"/>
    </location>
</feature>
<organism evidence="5 6">
    <name type="scientific">Parthenolecanium corni</name>
    <dbReference type="NCBI Taxonomy" id="536013"/>
    <lineage>
        <taxon>Eukaryota</taxon>
        <taxon>Metazoa</taxon>
        <taxon>Ecdysozoa</taxon>
        <taxon>Arthropoda</taxon>
        <taxon>Hexapoda</taxon>
        <taxon>Insecta</taxon>
        <taxon>Pterygota</taxon>
        <taxon>Neoptera</taxon>
        <taxon>Paraneoptera</taxon>
        <taxon>Hemiptera</taxon>
        <taxon>Sternorrhyncha</taxon>
        <taxon>Coccoidea</taxon>
        <taxon>Coccidae</taxon>
        <taxon>Parthenolecanium</taxon>
    </lineage>
</organism>
<keyword evidence="1 2" id="KW-0175">Coiled coil</keyword>
<accession>A0AAN9U1G7</accession>
<evidence type="ECO:0000313" key="6">
    <source>
        <dbReference type="Proteomes" id="UP001367676"/>
    </source>
</evidence>
<dbReference type="InterPro" id="IPR043976">
    <property type="entry name" value="GOLGA_cons_dom"/>
</dbReference>
<feature type="coiled-coil region" evidence="2">
    <location>
        <begin position="171"/>
        <end position="289"/>
    </location>
</feature>
<protein>
    <recommendedName>
        <fullName evidence="4">Golgin subfamily A conserved domain-containing protein</fullName>
    </recommendedName>
</protein>
<dbReference type="InterPro" id="IPR024858">
    <property type="entry name" value="GOLGA"/>
</dbReference>
<evidence type="ECO:0000256" key="3">
    <source>
        <dbReference type="SAM" id="MobiDB-lite"/>
    </source>
</evidence>
<comment type="caution">
    <text evidence="5">The sequence shown here is derived from an EMBL/GenBank/DDBJ whole genome shotgun (WGS) entry which is preliminary data.</text>
</comment>
<dbReference type="GO" id="GO:0032580">
    <property type="term" value="C:Golgi cisterna membrane"/>
    <property type="evidence" value="ECO:0007669"/>
    <property type="project" value="TreeGrafter"/>
</dbReference>
<name>A0AAN9U1G7_9HEMI</name>
<gene>
    <name evidence="5" type="ORF">V9T40_003793</name>
</gene>
<dbReference type="Proteomes" id="UP001367676">
    <property type="component" value="Unassembled WGS sequence"/>
</dbReference>
<dbReference type="PANTHER" id="PTHR10881">
    <property type="entry name" value="GOLGIN SUBFAMILY A MEMBER-RELATED"/>
    <property type="match status" value="1"/>
</dbReference>
<evidence type="ECO:0000313" key="5">
    <source>
        <dbReference type="EMBL" id="KAK7603794.1"/>
    </source>
</evidence>
<feature type="coiled-coil region" evidence="2">
    <location>
        <begin position="318"/>
        <end position="384"/>
    </location>
</feature>
<proteinExistence type="predicted"/>
<dbReference type="PANTHER" id="PTHR10881:SF46">
    <property type="entry name" value="GOLGIN SUBFAMILY A MEMBER 2"/>
    <property type="match status" value="1"/>
</dbReference>
<feature type="domain" description="Golgin subfamily A conserved" evidence="4">
    <location>
        <begin position="518"/>
        <end position="652"/>
    </location>
</feature>
<evidence type="ECO:0000256" key="1">
    <source>
        <dbReference type="ARBA" id="ARBA00023054"/>
    </source>
</evidence>
<dbReference type="GO" id="GO:0000137">
    <property type="term" value="C:Golgi cis cisterna"/>
    <property type="evidence" value="ECO:0007669"/>
    <property type="project" value="TreeGrafter"/>
</dbReference>
<evidence type="ECO:0000259" key="4">
    <source>
        <dbReference type="Pfam" id="PF15070"/>
    </source>
</evidence>
<reference evidence="5 6" key="1">
    <citation type="submission" date="2024-03" db="EMBL/GenBank/DDBJ databases">
        <title>Adaptation during the transition from Ophiocordyceps entomopathogen to insect associate is accompanied by gene loss and intensified selection.</title>
        <authorList>
            <person name="Ward C.M."/>
            <person name="Onetto C.A."/>
            <person name="Borneman A.R."/>
        </authorList>
    </citation>
    <scope>NUCLEOTIDE SEQUENCE [LARGE SCALE GENOMIC DNA]</scope>
    <source>
        <strain evidence="5">AWRI1</strain>
        <tissue evidence="5">Single Adult Female</tissue>
    </source>
</reference>
<dbReference type="Pfam" id="PF15070">
    <property type="entry name" value="GOLGA2L5"/>
    <property type="match status" value="1"/>
</dbReference>
<evidence type="ECO:0000256" key="2">
    <source>
        <dbReference type="SAM" id="Coils"/>
    </source>
</evidence>
<feature type="region of interest" description="Disordered" evidence="3">
    <location>
        <begin position="391"/>
        <end position="414"/>
    </location>
</feature>
<dbReference type="EMBL" id="JBBCAQ010000006">
    <property type="protein sequence ID" value="KAK7603794.1"/>
    <property type="molecule type" value="Genomic_DNA"/>
</dbReference>
<dbReference type="GO" id="GO:0005801">
    <property type="term" value="C:cis-Golgi network"/>
    <property type="evidence" value="ECO:0007669"/>
    <property type="project" value="TreeGrafter"/>
</dbReference>
<keyword evidence="6" id="KW-1185">Reference proteome</keyword>
<feature type="coiled-coil region" evidence="2">
    <location>
        <begin position="592"/>
        <end position="626"/>
    </location>
</feature>